<keyword evidence="14 18" id="KW-0961">Cell wall biogenesis/degradation</keyword>
<dbReference type="Pfam" id="PF12804">
    <property type="entry name" value="NTP_transf_3"/>
    <property type="match status" value="1"/>
</dbReference>
<keyword evidence="7 18" id="KW-0479">Metal-binding</keyword>
<dbReference type="PATRIC" id="fig|1193502.14.peg.1406"/>
<organism evidence="20 21">
    <name type="scientific">Sulfurospirillum halorespirans DSM 13726</name>
    <dbReference type="NCBI Taxonomy" id="1193502"/>
    <lineage>
        <taxon>Bacteria</taxon>
        <taxon>Pseudomonadati</taxon>
        <taxon>Campylobacterota</taxon>
        <taxon>Epsilonproteobacteria</taxon>
        <taxon>Campylobacterales</taxon>
        <taxon>Sulfurospirillaceae</taxon>
        <taxon>Sulfurospirillum</taxon>
    </lineage>
</organism>
<evidence type="ECO:0000256" key="7">
    <source>
        <dbReference type="ARBA" id="ARBA00022723"/>
    </source>
</evidence>
<feature type="domain" description="MobA-like NTP transferase" evidence="19">
    <location>
        <begin position="6"/>
        <end position="141"/>
    </location>
</feature>
<feature type="region of interest" description="N-acetyltransferase" evidence="18">
    <location>
        <begin position="246"/>
        <end position="434"/>
    </location>
</feature>
<feature type="binding site" evidence="18">
    <location>
        <position position="22"/>
    </location>
    <ligand>
        <name>UDP-N-acetyl-alpha-D-glucosamine</name>
        <dbReference type="ChEBI" id="CHEBI:57705"/>
    </ligand>
</feature>
<dbReference type="GO" id="GO:0071555">
    <property type="term" value="P:cell wall organization"/>
    <property type="evidence" value="ECO:0007669"/>
    <property type="project" value="UniProtKB-KW"/>
</dbReference>
<dbReference type="CDD" id="cd02540">
    <property type="entry name" value="GT2_GlmU_N_bac"/>
    <property type="match status" value="1"/>
</dbReference>
<evidence type="ECO:0000256" key="16">
    <source>
        <dbReference type="ARBA" id="ARBA00048493"/>
    </source>
</evidence>
<comment type="subcellular location">
    <subcellularLocation>
        <location evidence="1 18">Cytoplasm</location>
    </subcellularLocation>
</comment>
<dbReference type="NCBIfam" id="TIGR01173">
    <property type="entry name" value="glmU"/>
    <property type="match status" value="1"/>
</dbReference>
<reference evidence="21" key="1">
    <citation type="submission" date="2016-08" db="EMBL/GenBank/DDBJ databases">
        <title>Complete genome sequence of the organohalide-respiring Epsilonproteobacterium Sulfurospirillum halorespirans.</title>
        <authorList>
            <person name="Goris T."/>
            <person name="Zimmermann J."/>
            <person name="Schenz B."/>
            <person name="Lemos M."/>
            <person name="Hackermueller J."/>
            <person name="Diekert G."/>
        </authorList>
    </citation>
    <scope>NUCLEOTIDE SEQUENCE [LARGE SCALE GENOMIC DNA]</scope>
    <source>
        <strain>DSM 13726</strain>
        <strain evidence="21">PCE-M2</strain>
    </source>
</reference>
<dbReference type="PROSITE" id="PS00101">
    <property type="entry name" value="HEXAPEP_TRANSFERASES"/>
    <property type="match status" value="1"/>
</dbReference>
<comment type="pathway">
    <text evidence="18">Nucleotide-sugar biosynthesis; UDP-N-acetyl-alpha-D-glucosamine biosynthesis; UDP-N-acetyl-alpha-D-glucosamine from N-acetyl-alpha-D-glucosamine 1-phosphate: step 1/1.</text>
</comment>
<dbReference type="GO" id="GO:0000287">
    <property type="term" value="F:magnesium ion binding"/>
    <property type="evidence" value="ECO:0007669"/>
    <property type="project" value="UniProtKB-UniRule"/>
</dbReference>
<feature type="binding site" evidence="18">
    <location>
        <position position="102"/>
    </location>
    <ligand>
        <name>Mg(2+)</name>
        <dbReference type="ChEBI" id="CHEBI:18420"/>
    </ligand>
</feature>
<dbReference type="HAMAP" id="MF_01631">
    <property type="entry name" value="GlmU"/>
    <property type="match status" value="1"/>
</dbReference>
<evidence type="ECO:0000256" key="15">
    <source>
        <dbReference type="ARBA" id="ARBA00048247"/>
    </source>
</evidence>
<dbReference type="InterPro" id="IPR005882">
    <property type="entry name" value="Bifunctional_GlmU"/>
</dbReference>
<feature type="binding site" evidence="18">
    <location>
        <position position="351"/>
    </location>
    <ligand>
        <name>UDP-N-acetyl-alpha-D-glucosamine</name>
        <dbReference type="ChEBI" id="CHEBI:57705"/>
    </ligand>
</feature>
<evidence type="ECO:0000256" key="10">
    <source>
        <dbReference type="ARBA" id="ARBA00022960"/>
    </source>
</evidence>
<feature type="region of interest" description="Pyrophosphorylase" evidence="18">
    <location>
        <begin position="1"/>
        <end position="224"/>
    </location>
</feature>
<feature type="binding site" evidence="18">
    <location>
        <position position="397"/>
    </location>
    <ligand>
        <name>acetyl-CoA</name>
        <dbReference type="ChEBI" id="CHEBI:57288"/>
    </ligand>
</feature>
<feature type="binding site" evidence="18">
    <location>
        <position position="340"/>
    </location>
    <ligand>
        <name>UDP-N-acetyl-alpha-D-glucosamine</name>
        <dbReference type="ChEBI" id="CHEBI:57705"/>
    </ligand>
</feature>
<dbReference type="UniPathway" id="UPA00973"/>
<evidence type="ECO:0000256" key="2">
    <source>
        <dbReference type="ARBA" id="ARBA00007707"/>
    </source>
</evidence>
<keyword evidence="13 18" id="KW-0012">Acyltransferase</keyword>
<comment type="catalytic activity">
    <reaction evidence="15 18">
        <text>alpha-D-glucosamine 1-phosphate + acetyl-CoA = N-acetyl-alpha-D-glucosamine 1-phosphate + CoA + H(+)</text>
        <dbReference type="Rhea" id="RHEA:13725"/>
        <dbReference type="ChEBI" id="CHEBI:15378"/>
        <dbReference type="ChEBI" id="CHEBI:57287"/>
        <dbReference type="ChEBI" id="CHEBI:57288"/>
        <dbReference type="ChEBI" id="CHEBI:57776"/>
        <dbReference type="ChEBI" id="CHEBI:58516"/>
        <dbReference type="EC" id="2.3.1.157"/>
    </reaction>
</comment>
<evidence type="ECO:0000256" key="5">
    <source>
        <dbReference type="ARBA" id="ARBA00022679"/>
    </source>
</evidence>
<comment type="function">
    <text evidence="17 18">Catalyzes the last two sequential reactions in the de novo biosynthetic pathway for UDP-N-acetylglucosamine (UDP-GlcNAc). The C-terminal domain catalyzes the transfer of acetyl group from acetyl coenzyme A to glucosamine-1-phosphate (GlcN-1-P) to produce N-acetylglucosamine-1-phosphate (GlcNAc-1-P), which is converted into UDP-GlcNAc by the transfer of uridine 5-monophosphate (from uridine 5-triphosphate), a reaction catalyzed by the N-terminal domain.</text>
</comment>
<keyword evidence="10 18" id="KW-0133">Cell shape</keyword>
<feature type="binding site" evidence="18">
    <location>
        <position position="309"/>
    </location>
    <ligand>
        <name>UDP-N-acetyl-alpha-D-glucosamine</name>
        <dbReference type="ChEBI" id="CHEBI:57705"/>
    </ligand>
</feature>
<comment type="similarity">
    <text evidence="2 18">In the C-terminal section; belongs to the transferase hexapeptide repeat family.</text>
</comment>
<evidence type="ECO:0000256" key="6">
    <source>
        <dbReference type="ARBA" id="ARBA00022695"/>
    </source>
</evidence>
<dbReference type="Pfam" id="PF00132">
    <property type="entry name" value="Hexapep"/>
    <property type="match status" value="1"/>
</dbReference>
<dbReference type="KEGG" id="shal:SHALO_1386"/>
<dbReference type="EC" id="2.3.1.157" evidence="18"/>
<feature type="binding site" evidence="18">
    <location>
        <position position="222"/>
    </location>
    <ligand>
        <name>UDP-N-acetyl-alpha-D-glucosamine</name>
        <dbReference type="ChEBI" id="CHEBI:57705"/>
    </ligand>
</feature>
<feature type="binding site" evidence="18">
    <location>
        <position position="222"/>
    </location>
    <ligand>
        <name>Mg(2+)</name>
        <dbReference type="ChEBI" id="CHEBI:18420"/>
    </ligand>
</feature>
<dbReference type="GO" id="GO:0009245">
    <property type="term" value="P:lipid A biosynthetic process"/>
    <property type="evidence" value="ECO:0007669"/>
    <property type="project" value="UniProtKB-UniRule"/>
</dbReference>
<dbReference type="RefSeq" id="WP_069477960.1">
    <property type="nucleotide sequence ID" value="NZ_CP017111.1"/>
</dbReference>
<dbReference type="GO" id="GO:0009252">
    <property type="term" value="P:peptidoglycan biosynthetic process"/>
    <property type="evidence" value="ECO:0007669"/>
    <property type="project" value="UniProtKB-UniRule"/>
</dbReference>
<dbReference type="PANTHER" id="PTHR43584:SF3">
    <property type="entry name" value="BIFUNCTIONAL PROTEIN GLMU"/>
    <property type="match status" value="1"/>
</dbReference>
<feature type="binding site" evidence="18">
    <location>
        <position position="135"/>
    </location>
    <ligand>
        <name>UDP-N-acetyl-alpha-D-glucosamine</name>
        <dbReference type="ChEBI" id="CHEBI:57705"/>
    </ligand>
</feature>
<evidence type="ECO:0000256" key="14">
    <source>
        <dbReference type="ARBA" id="ARBA00023316"/>
    </source>
</evidence>
<proteinExistence type="inferred from homology"/>
<dbReference type="GO" id="GO:0016020">
    <property type="term" value="C:membrane"/>
    <property type="evidence" value="ECO:0007669"/>
    <property type="project" value="GOC"/>
</dbReference>
<comment type="cofactor">
    <cofactor evidence="18">
        <name>Mg(2+)</name>
        <dbReference type="ChEBI" id="CHEBI:18420"/>
    </cofactor>
    <text evidence="18">Binds 1 Mg(2+) ion per subunit.</text>
</comment>
<accession>A0A1D7TJG1</accession>
<evidence type="ECO:0000256" key="3">
    <source>
        <dbReference type="ARBA" id="ARBA00007947"/>
    </source>
</evidence>
<dbReference type="GO" id="GO:0000902">
    <property type="term" value="P:cell morphogenesis"/>
    <property type="evidence" value="ECO:0007669"/>
    <property type="project" value="UniProtKB-UniRule"/>
</dbReference>
<sequence length="434" mass="48117">MNISIAIMAAGLGTRMKSTLPKVLHEISGFEMLYHIIKESQKISDDIHVILYHQADLVQERMNRYFSNINYIIQDHQNFPGTGGAIRGVSPKYERLLVLNGDMPLLEAETMQNFTHLDADVVMSAFTCKEPFGYGRVILDAQLNVQKIVEEKDASAEEKQVTAVNAGVYLFKTDFLNETLPKLSNHNSQKEYYITDLIALANAENKSVKALFVDEATFMGVNSKYHLSQAEALMQERIKRRFMEQGVSMRLPQTIYIEADVQMSGECKLENGVTLLKGTVLENAHIKAHSVIEKSVIKNSDIGPMARVRPDSLIEDTHIGNFVEIKKSTLKGVKAGHLSYLGDAIIDEGTNIGCGTITCNYDGKGKYQTIIGKNVFVGSDSQLIAPVTIGDDVLIASGTTVTKDIPKGALAINREPLKIIEGFFYKFFGKKDAK</sequence>
<feature type="binding site" evidence="18">
    <location>
        <position position="326"/>
    </location>
    <ligand>
        <name>UDP-N-acetyl-alpha-D-glucosamine</name>
        <dbReference type="ChEBI" id="CHEBI:57705"/>
    </ligand>
</feature>
<feature type="binding site" evidence="18">
    <location>
        <position position="414"/>
    </location>
    <ligand>
        <name>acetyl-CoA</name>
        <dbReference type="ChEBI" id="CHEBI:57288"/>
    </ligand>
</feature>
<keyword evidence="5 18" id="KW-0808">Transferase</keyword>
<keyword evidence="11 18" id="KW-0573">Peptidoglycan synthesis</keyword>
<keyword evidence="6 18" id="KW-0548">Nucleotidyltransferase</keyword>
<feature type="binding site" evidence="18">
    <location>
        <position position="165"/>
    </location>
    <ligand>
        <name>UDP-N-acetyl-alpha-D-glucosamine</name>
        <dbReference type="ChEBI" id="CHEBI:57705"/>
    </ligand>
</feature>
<evidence type="ECO:0000313" key="21">
    <source>
        <dbReference type="Proteomes" id="UP000094609"/>
    </source>
</evidence>
<keyword evidence="9 18" id="KW-0460">Magnesium</keyword>
<evidence type="ECO:0000256" key="12">
    <source>
        <dbReference type="ARBA" id="ARBA00023268"/>
    </source>
</evidence>
<dbReference type="InterPro" id="IPR001451">
    <property type="entry name" value="Hexapep"/>
</dbReference>
<comment type="caution">
    <text evidence="18">Lacks conserved residue(s) required for the propagation of feature annotation.</text>
</comment>
<gene>
    <name evidence="18" type="primary">glmU</name>
    <name evidence="20" type="ORF">SHALO_1386</name>
</gene>
<feature type="binding site" evidence="18">
    <location>
        <position position="379"/>
    </location>
    <ligand>
        <name>acetyl-CoA</name>
        <dbReference type="ChEBI" id="CHEBI:57288"/>
    </ligand>
</feature>
<dbReference type="CDD" id="cd03353">
    <property type="entry name" value="LbH_GlmU_C"/>
    <property type="match status" value="1"/>
</dbReference>
<dbReference type="AlphaFoldDB" id="A0A1D7TJG1"/>
<dbReference type="UniPathway" id="UPA00113">
    <property type="reaction ID" value="UER00532"/>
</dbReference>
<feature type="binding site" evidence="18">
    <location>
        <position position="150"/>
    </location>
    <ligand>
        <name>UDP-N-acetyl-alpha-D-glucosamine</name>
        <dbReference type="ChEBI" id="CHEBI:57705"/>
    </ligand>
</feature>
<protein>
    <recommendedName>
        <fullName evidence="18">Bifunctional protein GlmU</fullName>
    </recommendedName>
    <domain>
        <recommendedName>
            <fullName evidence="18">UDP-N-acetylglucosamine pyrophosphorylase</fullName>
            <ecNumber evidence="18">2.7.7.23</ecNumber>
        </recommendedName>
        <alternativeName>
            <fullName evidence="18">N-acetylglucosamine-1-phosphate uridyltransferase</fullName>
        </alternativeName>
    </domain>
    <domain>
        <recommendedName>
            <fullName evidence="18">Glucosamine-1-phosphate N-acetyltransferase</fullName>
            <ecNumber evidence="18">2.3.1.157</ecNumber>
        </recommendedName>
    </domain>
</protein>
<feature type="binding site" evidence="18">
    <location>
        <begin position="81"/>
        <end position="82"/>
    </location>
    <ligand>
        <name>UDP-N-acetyl-alpha-D-glucosamine</name>
        <dbReference type="ChEBI" id="CHEBI:57705"/>
    </ligand>
</feature>
<keyword evidence="8 18" id="KW-0677">Repeat</keyword>
<keyword evidence="12 18" id="KW-0511">Multifunctional enzyme</keyword>
<dbReference type="PANTHER" id="PTHR43584">
    <property type="entry name" value="NUCLEOTIDYL TRANSFERASE"/>
    <property type="match status" value="1"/>
</dbReference>
<keyword evidence="4 18" id="KW-0963">Cytoplasm</keyword>
<dbReference type="Gene3D" id="2.160.10.10">
    <property type="entry name" value="Hexapeptide repeat proteins"/>
    <property type="match status" value="1"/>
</dbReference>
<dbReference type="Gene3D" id="3.90.550.10">
    <property type="entry name" value="Spore Coat Polysaccharide Biosynthesis Protein SpsA, Chain A"/>
    <property type="match status" value="1"/>
</dbReference>
<dbReference type="EMBL" id="CP017111">
    <property type="protein sequence ID" value="AOO65162.1"/>
    <property type="molecule type" value="Genomic_DNA"/>
</dbReference>
<dbReference type="SUPFAM" id="SSF51161">
    <property type="entry name" value="Trimeric LpxA-like enzymes"/>
    <property type="match status" value="1"/>
</dbReference>
<evidence type="ECO:0000256" key="4">
    <source>
        <dbReference type="ARBA" id="ARBA00022490"/>
    </source>
</evidence>
<dbReference type="GO" id="GO:0005737">
    <property type="term" value="C:cytoplasm"/>
    <property type="evidence" value="ECO:0007669"/>
    <property type="project" value="UniProtKB-SubCell"/>
</dbReference>
<evidence type="ECO:0000259" key="19">
    <source>
        <dbReference type="Pfam" id="PF12804"/>
    </source>
</evidence>
<evidence type="ECO:0000256" key="11">
    <source>
        <dbReference type="ARBA" id="ARBA00022984"/>
    </source>
</evidence>
<dbReference type="InterPro" id="IPR025877">
    <property type="entry name" value="MobA-like_NTP_Trfase"/>
</dbReference>
<dbReference type="InterPro" id="IPR029044">
    <property type="entry name" value="Nucleotide-diphossugar_trans"/>
</dbReference>
<dbReference type="Proteomes" id="UP000094609">
    <property type="component" value="Chromosome"/>
</dbReference>
<comment type="similarity">
    <text evidence="3 18">In the N-terminal section; belongs to the N-acetylglucosamine-1-phosphate uridyltransferase family.</text>
</comment>
<evidence type="ECO:0000256" key="18">
    <source>
        <dbReference type="HAMAP-Rule" id="MF_01631"/>
    </source>
</evidence>
<feature type="binding site" evidence="18">
    <location>
        <begin position="360"/>
        <end position="361"/>
    </location>
    <ligand>
        <name>acetyl-CoA</name>
        <dbReference type="ChEBI" id="CHEBI:57288"/>
    </ligand>
</feature>
<comment type="catalytic activity">
    <reaction evidence="16 18">
        <text>N-acetyl-alpha-D-glucosamine 1-phosphate + UTP + H(+) = UDP-N-acetyl-alpha-D-glucosamine + diphosphate</text>
        <dbReference type="Rhea" id="RHEA:13509"/>
        <dbReference type="ChEBI" id="CHEBI:15378"/>
        <dbReference type="ChEBI" id="CHEBI:33019"/>
        <dbReference type="ChEBI" id="CHEBI:46398"/>
        <dbReference type="ChEBI" id="CHEBI:57705"/>
        <dbReference type="ChEBI" id="CHEBI:57776"/>
        <dbReference type="EC" id="2.7.7.23"/>
    </reaction>
</comment>
<evidence type="ECO:0000256" key="17">
    <source>
        <dbReference type="ARBA" id="ARBA00049628"/>
    </source>
</evidence>
<dbReference type="InterPro" id="IPR018357">
    <property type="entry name" value="Hexapep_transf_CS"/>
</dbReference>
<evidence type="ECO:0000313" key="20">
    <source>
        <dbReference type="EMBL" id="AOO65162.1"/>
    </source>
</evidence>
<evidence type="ECO:0000256" key="9">
    <source>
        <dbReference type="ARBA" id="ARBA00022842"/>
    </source>
</evidence>
<evidence type="ECO:0000256" key="8">
    <source>
        <dbReference type="ARBA" id="ARBA00022737"/>
    </source>
</evidence>
<dbReference type="InterPro" id="IPR038009">
    <property type="entry name" value="GlmU_C_LbH"/>
</dbReference>
<dbReference type="SUPFAM" id="SSF53448">
    <property type="entry name" value="Nucleotide-diphospho-sugar transferases"/>
    <property type="match status" value="1"/>
</dbReference>
<evidence type="ECO:0000256" key="1">
    <source>
        <dbReference type="ARBA" id="ARBA00004496"/>
    </source>
</evidence>
<dbReference type="InterPro" id="IPR050065">
    <property type="entry name" value="GlmU-like"/>
</dbReference>
<comment type="pathway">
    <text evidence="18">Nucleotide-sugar biosynthesis; UDP-N-acetyl-alpha-D-glucosamine biosynthesis; N-acetyl-alpha-D-glucosamine 1-phosphate from alpha-D-glucosamine 6-phosphate (route II): step 2/2.</text>
</comment>
<keyword evidence="21" id="KW-1185">Reference proteome</keyword>
<dbReference type="STRING" id="1193502.SHALO_1386"/>
<evidence type="ECO:0000256" key="13">
    <source>
        <dbReference type="ARBA" id="ARBA00023315"/>
    </source>
</evidence>
<feature type="region of interest" description="Linker" evidence="18">
    <location>
        <begin position="225"/>
        <end position="245"/>
    </location>
</feature>
<dbReference type="EC" id="2.7.7.23" evidence="18"/>
<dbReference type="GO" id="GO:0008360">
    <property type="term" value="P:regulation of cell shape"/>
    <property type="evidence" value="ECO:0007669"/>
    <property type="project" value="UniProtKB-KW"/>
</dbReference>
<feature type="active site" description="Proton acceptor" evidence="18">
    <location>
        <position position="337"/>
    </location>
</feature>
<name>A0A1D7TJG1_9BACT</name>
<comment type="subunit">
    <text evidence="18">Homotrimer.</text>
</comment>
<dbReference type="GO" id="GO:0019134">
    <property type="term" value="F:glucosamine-1-phosphate N-acetyltransferase activity"/>
    <property type="evidence" value="ECO:0007669"/>
    <property type="project" value="UniProtKB-UniRule"/>
</dbReference>
<dbReference type="InterPro" id="IPR011004">
    <property type="entry name" value="Trimer_LpxA-like_sf"/>
</dbReference>
<comment type="pathway">
    <text evidence="18">Bacterial outer membrane biogenesis; LPS lipid A biosynthesis.</text>
</comment>
<dbReference type="GO" id="GO:0006048">
    <property type="term" value="P:UDP-N-acetylglucosamine biosynthetic process"/>
    <property type="evidence" value="ECO:0007669"/>
    <property type="project" value="UniProtKB-UniPathway"/>
</dbReference>
<dbReference type="GO" id="GO:0003977">
    <property type="term" value="F:UDP-N-acetylglucosamine diphosphorylase activity"/>
    <property type="evidence" value="ECO:0007669"/>
    <property type="project" value="UniProtKB-UniRule"/>
</dbReference>
<dbReference type="NCBIfam" id="NF010939">
    <property type="entry name" value="PRK14359.1"/>
    <property type="match status" value="1"/>
</dbReference>